<gene>
    <name evidence="1" type="ORF">DYL59_26365</name>
</gene>
<comment type="caution">
    <text evidence="1">The sequence shown here is derived from an EMBL/GenBank/DDBJ whole genome shotgun (WGS) entry which is preliminary data.</text>
</comment>
<organism evidence="1 2">
    <name type="scientific">Pseudomonas kairouanensis</name>
    <dbReference type="NCBI Taxonomy" id="2293832"/>
    <lineage>
        <taxon>Bacteria</taxon>
        <taxon>Pseudomonadati</taxon>
        <taxon>Pseudomonadota</taxon>
        <taxon>Gammaproteobacteria</taxon>
        <taxon>Pseudomonadales</taxon>
        <taxon>Pseudomonadaceae</taxon>
        <taxon>Pseudomonas</taxon>
    </lineage>
</organism>
<proteinExistence type="predicted"/>
<dbReference type="Proteomes" id="UP000297391">
    <property type="component" value="Unassembled WGS sequence"/>
</dbReference>
<evidence type="ECO:0000313" key="2">
    <source>
        <dbReference type="Proteomes" id="UP000297391"/>
    </source>
</evidence>
<sequence>MTAQTVDELKTRVYSLMSEGRIFAINYEGVDYIPTYAFDANGGYQPVPVLKAVIEILAKRKDA</sequence>
<reference evidence="1 2" key="1">
    <citation type="journal article" date="2019" name="Syst. Appl. Microbiol.">
        <title>New species of pathogenic Pseudomonas isolated from citrus in Tunisia: Proposal of Pseudomonas kairouanensis sp. nov. and Pseudomonas nabeulensis sp. nov.</title>
        <authorList>
            <person name="Oueslati M."/>
            <person name="Mulet M."/>
            <person name="Gomila M."/>
            <person name="Berge O."/>
            <person name="Hajlaoui M.R."/>
            <person name="Lalucat J."/>
            <person name="Sadfi-Zouaoui N."/>
            <person name="Garcia-Valdes E."/>
        </authorList>
    </citation>
    <scope>NUCLEOTIDE SEQUENCE [LARGE SCALE GENOMIC DNA]</scope>
    <source>
        <strain evidence="1 2">KC12</strain>
    </source>
</reference>
<accession>A0A4Z0AFV1</accession>
<protein>
    <submittedName>
        <fullName evidence="1">Uncharacterized protein</fullName>
    </submittedName>
</protein>
<name>A0A4Z0AFV1_9PSED</name>
<evidence type="ECO:0000313" key="1">
    <source>
        <dbReference type="EMBL" id="TFY85231.1"/>
    </source>
</evidence>
<keyword evidence="2" id="KW-1185">Reference proteome</keyword>
<dbReference type="EMBL" id="QUZU01000047">
    <property type="protein sequence ID" value="TFY85231.1"/>
    <property type="molecule type" value="Genomic_DNA"/>
</dbReference>
<dbReference type="AlphaFoldDB" id="A0A4Z0AFV1"/>